<proteinExistence type="predicted"/>
<reference evidence="2" key="1">
    <citation type="submission" date="2022-11" db="UniProtKB">
        <authorList>
            <consortium name="WormBaseParasite"/>
        </authorList>
    </citation>
    <scope>IDENTIFICATION</scope>
</reference>
<evidence type="ECO:0000313" key="2">
    <source>
        <dbReference type="WBParaSite" id="Minc3s01249g22081"/>
    </source>
</evidence>
<keyword evidence="1" id="KW-1185">Reference proteome</keyword>
<sequence>MCVSSVGLRALISSSSSTAVTKRCEVMRLRYWAYLILPLPEKRASIFSLFSQLSMALSISSTSLVTAMLGGARARIRASGSRSRMAAIIEAAV</sequence>
<dbReference type="AlphaFoldDB" id="A0A914M702"/>
<name>A0A914M702_MELIC</name>
<dbReference type="WBParaSite" id="Minc3s01249g22081">
    <property type="protein sequence ID" value="Minc3s01249g22081"/>
    <property type="gene ID" value="Minc3s01249g22081"/>
</dbReference>
<evidence type="ECO:0000313" key="1">
    <source>
        <dbReference type="Proteomes" id="UP000887563"/>
    </source>
</evidence>
<dbReference type="Proteomes" id="UP000887563">
    <property type="component" value="Unplaced"/>
</dbReference>
<accession>A0A914M702</accession>
<organism evidence="1 2">
    <name type="scientific">Meloidogyne incognita</name>
    <name type="common">Southern root-knot nematode worm</name>
    <name type="synonym">Oxyuris incognita</name>
    <dbReference type="NCBI Taxonomy" id="6306"/>
    <lineage>
        <taxon>Eukaryota</taxon>
        <taxon>Metazoa</taxon>
        <taxon>Ecdysozoa</taxon>
        <taxon>Nematoda</taxon>
        <taxon>Chromadorea</taxon>
        <taxon>Rhabditida</taxon>
        <taxon>Tylenchina</taxon>
        <taxon>Tylenchomorpha</taxon>
        <taxon>Tylenchoidea</taxon>
        <taxon>Meloidogynidae</taxon>
        <taxon>Meloidogyninae</taxon>
        <taxon>Meloidogyne</taxon>
        <taxon>Meloidogyne incognita group</taxon>
    </lineage>
</organism>
<protein>
    <submittedName>
        <fullName evidence="2">Uncharacterized protein</fullName>
    </submittedName>
</protein>